<keyword evidence="2" id="KW-0732">Signal</keyword>
<comment type="caution">
    <text evidence="3">The sequence shown here is derived from an EMBL/GenBank/DDBJ whole genome shotgun (WGS) entry which is preliminary data.</text>
</comment>
<feature type="chain" id="PRO_5045986186" evidence="2">
    <location>
        <begin position="34"/>
        <end position="193"/>
    </location>
</feature>
<keyword evidence="1" id="KW-0472">Membrane</keyword>
<dbReference type="EMBL" id="JARPOI010000010">
    <property type="protein sequence ID" value="KAJ9169966.1"/>
    <property type="molecule type" value="Genomic_DNA"/>
</dbReference>
<keyword evidence="1" id="KW-0812">Transmembrane</keyword>
<organism evidence="3 4">
    <name type="scientific">Hevea brasiliensis</name>
    <name type="common">Para rubber tree</name>
    <name type="synonym">Siphonia brasiliensis</name>
    <dbReference type="NCBI Taxonomy" id="3981"/>
    <lineage>
        <taxon>Eukaryota</taxon>
        <taxon>Viridiplantae</taxon>
        <taxon>Streptophyta</taxon>
        <taxon>Embryophyta</taxon>
        <taxon>Tracheophyta</taxon>
        <taxon>Spermatophyta</taxon>
        <taxon>Magnoliopsida</taxon>
        <taxon>eudicotyledons</taxon>
        <taxon>Gunneridae</taxon>
        <taxon>Pentapetalae</taxon>
        <taxon>rosids</taxon>
        <taxon>fabids</taxon>
        <taxon>Malpighiales</taxon>
        <taxon>Euphorbiaceae</taxon>
        <taxon>Crotonoideae</taxon>
        <taxon>Micrandreae</taxon>
        <taxon>Hevea</taxon>
    </lineage>
</organism>
<proteinExistence type="predicted"/>
<dbReference type="PANTHER" id="PTHR35719:SF5">
    <property type="entry name" value="T6K12.7 PROTEIN"/>
    <property type="match status" value="1"/>
</dbReference>
<gene>
    <name evidence="3" type="ORF">P3X46_018105</name>
</gene>
<feature type="signal peptide" evidence="2">
    <location>
        <begin position="1"/>
        <end position="33"/>
    </location>
</feature>
<keyword evidence="4" id="KW-1185">Reference proteome</keyword>
<feature type="transmembrane region" description="Helical" evidence="1">
    <location>
        <begin position="145"/>
        <end position="165"/>
    </location>
</feature>
<evidence type="ECO:0000256" key="1">
    <source>
        <dbReference type="SAM" id="Phobius"/>
    </source>
</evidence>
<evidence type="ECO:0000313" key="4">
    <source>
        <dbReference type="Proteomes" id="UP001174677"/>
    </source>
</evidence>
<accession>A0ABQ9LPT3</accession>
<sequence length="193" mass="21475">MENGKQQSRKWELSPLLELLLLELLFVRPPSLPLLNPHTFSNTTRLIASIGVKNFWSTSPTGGVRINVIRPFGWMVPAIGTSLLLGIGPKSFFIALAVPLGLATLSLLYADKVPRETTRKKADELPKQQNKGKLSRTRSVRDTLLLLRLLIAVFPLLGSWQSYYFGSVLPFVEPKQPICLQVVTEKLVTSLQG</sequence>
<keyword evidence="1" id="KW-1133">Transmembrane helix</keyword>
<dbReference type="Proteomes" id="UP001174677">
    <property type="component" value="Chromosome 10"/>
</dbReference>
<protein>
    <submittedName>
        <fullName evidence="3">Uncharacterized protein</fullName>
    </submittedName>
</protein>
<evidence type="ECO:0000313" key="3">
    <source>
        <dbReference type="EMBL" id="KAJ9169966.1"/>
    </source>
</evidence>
<evidence type="ECO:0000256" key="2">
    <source>
        <dbReference type="SAM" id="SignalP"/>
    </source>
</evidence>
<name>A0ABQ9LPT3_HEVBR</name>
<feature type="transmembrane region" description="Helical" evidence="1">
    <location>
        <begin position="92"/>
        <end position="110"/>
    </location>
</feature>
<reference evidence="3 4" key="1">
    <citation type="journal article" date="2023" name="Plant Biotechnol. J.">
        <title>Chromosome-level wild Hevea brasiliensis genome provides new tools for genomic-assisted breeding and valuable loci to elevate rubber yield.</title>
        <authorList>
            <person name="Cheng H."/>
            <person name="Song X."/>
            <person name="Hu Y."/>
            <person name="Wu T."/>
            <person name="Yang Q."/>
            <person name="An Z."/>
            <person name="Feng S."/>
            <person name="Deng Z."/>
            <person name="Wu W."/>
            <person name="Zeng X."/>
            <person name="Tu M."/>
            <person name="Wang X."/>
            <person name="Huang H."/>
        </authorList>
    </citation>
    <scope>NUCLEOTIDE SEQUENCE [LARGE SCALE GENOMIC DNA]</scope>
    <source>
        <strain evidence="3">MT/VB/25A 57/8</strain>
    </source>
</reference>
<dbReference type="PANTHER" id="PTHR35719">
    <property type="entry name" value="OS01G0680600 PROTEIN"/>
    <property type="match status" value="1"/>
</dbReference>
<feature type="transmembrane region" description="Helical" evidence="1">
    <location>
        <begin position="68"/>
        <end position="86"/>
    </location>
</feature>